<feature type="compositionally biased region" description="Basic and acidic residues" evidence="1">
    <location>
        <begin position="569"/>
        <end position="578"/>
    </location>
</feature>
<dbReference type="AlphaFoldDB" id="A0A1B9GTC4"/>
<evidence type="ECO:0000256" key="1">
    <source>
        <dbReference type="SAM" id="MobiDB-lite"/>
    </source>
</evidence>
<name>A0A1B9GTC4_9TREE</name>
<accession>A0A1B9GTC4</accession>
<feature type="compositionally biased region" description="Low complexity" evidence="1">
    <location>
        <begin position="604"/>
        <end position="617"/>
    </location>
</feature>
<feature type="compositionally biased region" description="Polar residues" evidence="1">
    <location>
        <begin position="216"/>
        <end position="231"/>
    </location>
</feature>
<feature type="compositionally biased region" description="Basic and acidic residues" evidence="1">
    <location>
        <begin position="508"/>
        <end position="518"/>
    </location>
</feature>
<sequence length="768" mass="84674">MALSLADELAGAFSSGVEGDHLGLRQGAGSMSLAEEFGLDIDMDMNQDTLDPIESDDEHGEHVNMYERGPGDVLGEDDKQSQEQLERKGNQAITPPKGSRRLNSGGTARTRTGLRAAKANANAKASLSPRLHPDLAADSNDDLEPELEYQYQHHQGQSFDRPSTSPDQEDGEHEDHFYRIREESFDAVRVPDLEDEHELSSPVPGPSPLKMRNMRSKSSIRSTNLNLNLNPRASHRNLRGQGSVSDLKPSSLSQSQSSRYGYGYDHGIDQSNSSQGQEALIVLSETLGSSSRLLTSLKSLDSPIPPGSPISALQSDHSAAPVLASGTSQRVNLDGSRSDTVPMAIDARLHIHLGRMLDCEKKREEMIRELNHMDDEAASKLGWSLGRTFSCSSSSDTRMDVGFLGQAEMNGLRSLTEEDEEGEDGADDLERKDRTNLGWTGEIHFAGEEKGLLQDQSKKEEPADWREDRRTQTGTKHDDGCPDTATHSTRARRGTSALMQYENIDEDKDNHDNDQLDHDLDENDNDNDSTNRYENDDHHVYDRIENKEIEEAHARARDSRINDEDEAADEHIDPHDALMMDDDDDQDHGGGHSFSPSLLPPITPSASSSTALSGTSPAHANLLSRTRTQGDIAQNQNRIHQVPTPLLPHLTSALISDTASFLSILRQLSETLHTSSSLNTSIARQLKGIKSSLESARAREETVQQAKAGVEEWEAGKIRDGLRGESVQGRLGGEVDGFRVKLEEYERVLQGFSVARGGRQRTWIRIQS</sequence>
<feature type="region of interest" description="Disordered" evidence="1">
    <location>
        <begin position="193"/>
        <end position="260"/>
    </location>
</feature>
<feature type="compositionally biased region" description="Low complexity" evidence="1">
    <location>
        <begin position="243"/>
        <end position="258"/>
    </location>
</feature>
<dbReference type="OrthoDB" id="2564945at2759"/>
<proteinExistence type="predicted"/>
<feature type="compositionally biased region" description="Basic and acidic residues" evidence="1">
    <location>
        <begin position="445"/>
        <end position="480"/>
    </location>
</feature>
<feature type="compositionally biased region" description="Polar residues" evidence="1">
    <location>
        <begin position="152"/>
        <end position="166"/>
    </location>
</feature>
<feature type="compositionally biased region" description="Low complexity" evidence="1">
    <location>
        <begin position="116"/>
        <end position="125"/>
    </location>
</feature>
<feature type="compositionally biased region" description="Acidic residues" evidence="1">
    <location>
        <begin position="417"/>
        <end position="427"/>
    </location>
</feature>
<feature type="region of interest" description="Disordered" evidence="1">
    <location>
        <begin position="45"/>
        <end position="173"/>
    </location>
</feature>
<gene>
    <name evidence="2" type="ORF">I316_04216</name>
</gene>
<feature type="compositionally biased region" description="Acidic residues" evidence="1">
    <location>
        <begin position="45"/>
        <end position="58"/>
    </location>
</feature>
<reference evidence="2 3" key="1">
    <citation type="submission" date="2013-07" db="EMBL/GenBank/DDBJ databases">
        <title>The Genome Sequence of Cryptococcus heveanensis BCC8398.</title>
        <authorList>
            <consortium name="The Broad Institute Genome Sequencing Platform"/>
            <person name="Cuomo C."/>
            <person name="Litvintseva A."/>
            <person name="Chen Y."/>
            <person name="Heitman J."/>
            <person name="Sun S."/>
            <person name="Springer D."/>
            <person name="Dromer F."/>
            <person name="Young S.K."/>
            <person name="Zeng Q."/>
            <person name="Gargeya S."/>
            <person name="Fitzgerald M."/>
            <person name="Abouelleil A."/>
            <person name="Alvarado L."/>
            <person name="Berlin A.M."/>
            <person name="Chapman S.B."/>
            <person name="Dewar J."/>
            <person name="Goldberg J."/>
            <person name="Griggs A."/>
            <person name="Gujja S."/>
            <person name="Hansen M."/>
            <person name="Howarth C."/>
            <person name="Imamovic A."/>
            <person name="Larimer J."/>
            <person name="McCowan C."/>
            <person name="Murphy C."/>
            <person name="Pearson M."/>
            <person name="Priest M."/>
            <person name="Roberts A."/>
            <person name="Saif S."/>
            <person name="Shea T."/>
            <person name="Sykes S."/>
            <person name="Wortman J."/>
            <person name="Nusbaum C."/>
            <person name="Birren B."/>
        </authorList>
    </citation>
    <scope>NUCLEOTIDE SEQUENCE [LARGE SCALE GENOMIC DNA]</scope>
    <source>
        <strain evidence="2 3">BCC8398</strain>
    </source>
</reference>
<reference evidence="3" key="2">
    <citation type="submission" date="2013-12" db="EMBL/GenBank/DDBJ databases">
        <title>Evolution of pathogenesis and genome organization in the Tremellales.</title>
        <authorList>
            <person name="Cuomo C."/>
            <person name="Litvintseva A."/>
            <person name="Heitman J."/>
            <person name="Chen Y."/>
            <person name="Sun S."/>
            <person name="Springer D."/>
            <person name="Dromer F."/>
            <person name="Young S."/>
            <person name="Zeng Q."/>
            <person name="Chapman S."/>
            <person name="Gujja S."/>
            <person name="Saif S."/>
            <person name="Birren B."/>
        </authorList>
    </citation>
    <scope>NUCLEOTIDE SEQUENCE [LARGE SCALE GENOMIC DNA]</scope>
    <source>
        <strain evidence="3">BCC8398</strain>
    </source>
</reference>
<feature type="compositionally biased region" description="Basic and acidic residues" evidence="1">
    <location>
        <begin position="76"/>
        <end position="89"/>
    </location>
</feature>
<dbReference type="EMBL" id="KI669501">
    <property type="protein sequence ID" value="OCF34263.1"/>
    <property type="molecule type" value="Genomic_DNA"/>
</dbReference>
<protein>
    <submittedName>
        <fullName evidence="2">Uncharacterized protein</fullName>
    </submittedName>
</protein>
<evidence type="ECO:0000313" key="3">
    <source>
        <dbReference type="Proteomes" id="UP000092666"/>
    </source>
</evidence>
<keyword evidence="3" id="KW-1185">Reference proteome</keyword>
<feature type="region of interest" description="Disordered" evidence="1">
    <location>
        <begin position="411"/>
        <end position="617"/>
    </location>
</feature>
<feature type="compositionally biased region" description="Polar residues" evidence="1">
    <location>
        <begin position="101"/>
        <end position="110"/>
    </location>
</feature>
<dbReference type="Proteomes" id="UP000092666">
    <property type="component" value="Unassembled WGS sequence"/>
</dbReference>
<feature type="compositionally biased region" description="Basic and acidic residues" evidence="1">
    <location>
        <begin position="529"/>
        <end position="562"/>
    </location>
</feature>
<evidence type="ECO:0000313" key="2">
    <source>
        <dbReference type="EMBL" id="OCF34263.1"/>
    </source>
</evidence>
<organism evidence="2 3">
    <name type="scientific">Kwoniella heveanensis BCC8398</name>
    <dbReference type="NCBI Taxonomy" id="1296120"/>
    <lineage>
        <taxon>Eukaryota</taxon>
        <taxon>Fungi</taxon>
        <taxon>Dikarya</taxon>
        <taxon>Basidiomycota</taxon>
        <taxon>Agaricomycotina</taxon>
        <taxon>Tremellomycetes</taxon>
        <taxon>Tremellales</taxon>
        <taxon>Cryptococcaceae</taxon>
        <taxon>Kwoniella</taxon>
    </lineage>
</organism>